<dbReference type="Proteomes" id="UP000624703">
    <property type="component" value="Unassembled WGS sequence"/>
</dbReference>
<sequence length="741" mass="81232">MDLKTKIVASVGALTVATTPLTTLAEEKDEHIEKLIAQMNVVEKVGQLNLPGVGAALAKQDQLAKLKKDIHSGRIGNLSNVFNFEGKRMLQREAVENSRHGIPLLFATDVIHGYKTIFPIPLGEAASWNIEAMEQSARVAAREASAAGEAWTYAPMVDVSHDPRWGRNMEGAGEDPYLSSLVAAARVRGFQGDDLSQPDTILACMKHYVGYGDVQAGRDYHAVDMSERRLREFHLPPFKAAVEAGVESTMSAFNEINGIPSTTNSYLLRDILRDEWGFEGFVVSDYTAIEELIHHGTVKDAADAALQSLEAGIDMDMVSDVYVDELPALVKSGKVDMKLLDDAVRNVLRVKKKLGLFDDPYRYLDTARFKELNEASIDSDLAYQLAAESLVLLQNENQVLPLSAGKNIAVVGPLAEAKRDLLGWAICTGKWEDMETVKEGIERNNKGGNVIYAKGCDFDDDDRSGFAEALEAAKQSDVVVMVLGEAWAMSGEATSRSDITIPGVQTELLAEIKKLGKPIALVVMNGRALALQDESELADAILEAWYPGNEGGKAVADTLFGHNNPQGKLPVTFPRSVGQIPIHYDMKNGGRPQDPNDLKNRWVSRYTDILNTPLYPFGHGLSYTTFEYADAKMSSETMDSGGSVELTVQLSNTGEREGTEIAQLYIRDLVASVTRPVRQLKGFQRVALKPGESKTLSFTIDEEMLSFYRRDMSWGTEPGEFQVFVGGSSDAELMTSFTLTE</sequence>
<keyword evidence="7" id="KW-1185">Reference proteome</keyword>
<dbReference type="SUPFAM" id="SSF52279">
    <property type="entry name" value="Beta-D-glucan exohydrolase, C-terminal domain"/>
    <property type="match status" value="1"/>
</dbReference>
<dbReference type="GO" id="GO:0005975">
    <property type="term" value="P:carbohydrate metabolic process"/>
    <property type="evidence" value="ECO:0007669"/>
    <property type="project" value="InterPro"/>
</dbReference>
<dbReference type="GO" id="GO:0008422">
    <property type="term" value="F:beta-glucosidase activity"/>
    <property type="evidence" value="ECO:0007669"/>
    <property type="project" value="UniProtKB-ARBA"/>
</dbReference>
<gene>
    <name evidence="6" type="ORF">JIN82_01965</name>
</gene>
<dbReference type="Pfam" id="PF01915">
    <property type="entry name" value="Glyco_hydro_3_C"/>
    <property type="match status" value="1"/>
</dbReference>
<dbReference type="SUPFAM" id="SSF51445">
    <property type="entry name" value="(Trans)glycosidases"/>
    <property type="match status" value="1"/>
</dbReference>
<comment type="caution">
    <text evidence="6">The sequence shown here is derived from an EMBL/GenBank/DDBJ whole genome shotgun (WGS) entry which is preliminary data.</text>
</comment>
<dbReference type="FunFam" id="3.40.50.1700:FF:000009">
    <property type="entry name" value="Periplasmic beta-glucosidase"/>
    <property type="match status" value="1"/>
</dbReference>
<dbReference type="AlphaFoldDB" id="A0A8J7SG64"/>
<dbReference type="Pfam" id="PF14310">
    <property type="entry name" value="Fn3-like"/>
    <property type="match status" value="1"/>
</dbReference>
<evidence type="ECO:0000256" key="3">
    <source>
        <dbReference type="ARBA" id="ARBA00023277"/>
    </source>
</evidence>
<dbReference type="InterPro" id="IPR026891">
    <property type="entry name" value="Fn3-like"/>
</dbReference>
<dbReference type="FunFam" id="2.60.40.10:FF:000495">
    <property type="entry name" value="Periplasmic beta-glucosidase"/>
    <property type="match status" value="1"/>
</dbReference>
<dbReference type="InterPro" id="IPR019800">
    <property type="entry name" value="Glyco_hydro_3_AS"/>
</dbReference>
<comment type="similarity">
    <text evidence="1 4">Belongs to the glycosyl hydrolase 3 family.</text>
</comment>
<dbReference type="SMART" id="SM01217">
    <property type="entry name" value="Fn3_like"/>
    <property type="match status" value="1"/>
</dbReference>
<dbReference type="InterPro" id="IPR036881">
    <property type="entry name" value="Glyco_hydro_3_C_sf"/>
</dbReference>
<protein>
    <submittedName>
        <fullName evidence="6">Glycoside hydrolase family 3 C-terminal domain-containing protein</fullName>
    </submittedName>
</protein>
<evidence type="ECO:0000313" key="6">
    <source>
        <dbReference type="EMBL" id="MBK1789915.1"/>
    </source>
</evidence>
<dbReference type="PANTHER" id="PTHR42715">
    <property type="entry name" value="BETA-GLUCOSIDASE"/>
    <property type="match status" value="1"/>
</dbReference>
<evidence type="ECO:0000256" key="2">
    <source>
        <dbReference type="ARBA" id="ARBA00022801"/>
    </source>
</evidence>
<dbReference type="Gene3D" id="3.40.50.1700">
    <property type="entry name" value="Glycoside hydrolase family 3 C-terminal domain"/>
    <property type="match status" value="1"/>
</dbReference>
<dbReference type="Gene3D" id="3.20.20.300">
    <property type="entry name" value="Glycoside hydrolase, family 3, N-terminal domain"/>
    <property type="match status" value="1"/>
</dbReference>
<dbReference type="InterPro" id="IPR002772">
    <property type="entry name" value="Glyco_hydro_3_C"/>
</dbReference>
<accession>A0A8J7SG64</accession>
<organism evidence="6 7">
    <name type="scientific">Persicirhabdus sediminis</name>
    <dbReference type="NCBI Taxonomy" id="454144"/>
    <lineage>
        <taxon>Bacteria</taxon>
        <taxon>Pseudomonadati</taxon>
        <taxon>Verrucomicrobiota</taxon>
        <taxon>Verrucomicrobiia</taxon>
        <taxon>Verrucomicrobiales</taxon>
        <taxon>Verrucomicrobiaceae</taxon>
        <taxon>Persicirhabdus</taxon>
    </lineage>
</organism>
<dbReference type="PRINTS" id="PR00133">
    <property type="entry name" value="GLHYDRLASE3"/>
</dbReference>
<dbReference type="EMBL" id="JAENIM010000009">
    <property type="protein sequence ID" value="MBK1789915.1"/>
    <property type="molecule type" value="Genomic_DNA"/>
</dbReference>
<dbReference type="InterPro" id="IPR050288">
    <property type="entry name" value="Cellulose_deg_GH3"/>
</dbReference>
<keyword evidence="3" id="KW-0119">Carbohydrate metabolism</keyword>
<dbReference type="PROSITE" id="PS00775">
    <property type="entry name" value="GLYCOSYL_HYDROL_F3"/>
    <property type="match status" value="1"/>
</dbReference>
<dbReference type="InterPro" id="IPR001764">
    <property type="entry name" value="Glyco_hydro_3_N"/>
</dbReference>
<evidence type="ECO:0000256" key="4">
    <source>
        <dbReference type="RuleBase" id="RU361161"/>
    </source>
</evidence>
<name>A0A8J7SG64_9BACT</name>
<evidence type="ECO:0000313" key="7">
    <source>
        <dbReference type="Proteomes" id="UP000624703"/>
    </source>
</evidence>
<evidence type="ECO:0000259" key="5">
    <source>
        <dbReference type="SMART" id="SM01217"/>
    </source>
</evidence>
<dbReference type="RefSeq" id="WP_200309951.1">
    <property type="nucleotide sequence ID" value="NZ_JAENIM010000009.1"/>
</dbReference>
<dbReference type="InterPro" id="IPR036962">
    <property type="entry name" value="Glyco_hydro_3_N_sf"/>
</dbReference>
<reference evidence="6" key="1">
    <citation type="submission" date="2021-01" db="EMBL/GenBank/DDBJ databases">
        <title>Modified the classification status of verrucomicrobia.</title>
        <authorList>
            <person name="Feng X."/>
        </authorList>
    </citation>
    <scope>NUCLEOTIDE SEQUENCE</scope>
    <source>
        <strain evidence="6">_KCTC 22039</strain>
    </source>
</reference>
<dbReference type="Pfam" id="PF00933">
    <property type="entry name" value="Glyco_hydro_3"/>
    <property type="match status" value="1"/>
</dbReference>
<evidence type="ECO:0000256" key="1">
    <source>
        <dbReference type="ARBA" id="ARBA00005336"/>
    </source>
</evidence>
<keyword evidence="2 4" id="KW-0378">Hydrolase</keyword>
<keyword evidence="4" id="KW-0326">Glycosidase</keyword>
<dbReference type="InterPro" id="IPR013783">
    <property type="entry name" value="Ig-like_fold"/>
</dbReference>
<dbReference type="InterPro" id="IPR017853">
    <property type="entry name" value="GH"/>
</dbReference>
<proteinExistence type="inferred from homology"/>
<dbReference type="Gene3D" id="2.60.40.10">
    <property type="entry name" value="Immunoglobulins"/>
    <property type="match status" value="1"/>
</dbReference>
<dbReference type="FunFam" id="3.20.20.300:FF:000005">
    <property type="entry name" value="Periplasmic beta-glucosidase"/>
    <property type="match status" value="1"/>
</dbReference>
<feature type="domain" description="Fibronectin type III-like" evidence="5">
    <location>
        <begin position="660"/>
        <end position="729"/>
    </location>
</feature>
<dbReference type="PANTHER" id="PTHR42715:SF10">
    <property type="entry name" value="BETA-GLUCOSIDASE"/>
    <property type="match status" value="1"/>
</dbReference>